<proteinExistence type="predicted"/>
<organism evidence="1 2">
    <name type="scientific">Xenorhabdus koppenhoeferi</name>
    <dbReference type="NCBI Taxonomy" id="351659"/>
    <lineage>
        <taxon>Bacteria</taxon>
        <taxon>Pseudomonadati</taxon>
        <taxon>Pseudomonadota</taxon>
        <taxon>Gammaproteobacteria</taxon>
        <taxon>Enterobacterales</taxon>
        <taxon>Morganellaceae</taxon>
        <taxon>Xenorhabdus</taxon>
    </lineage>
</organism>
<dbReference type="STRING" id="351659.SAMN05421784_1883"/>
<gene>
    <name evidence="1" type="ORF">SAMN05421784_1883</name>
</gene>
<sequence length="60" mass="6923">MDKLFYAVCDNDGICNFTNDKYQTLKAIFYEKEQAELLVSNNKDSLLIIVPIYIDDARGE</sequence>
<evidence type="ECO:0000313" key="2">
    <source>
        <dbReference type="Proteomes" id="UP000242496"/>
    </source>
</evidence>
<dbReference type="OrthoDB" id="6446792at2"/>
<evidence type="ECO:0000313" key="1">
    <source>
        <dbReference type="EMBL" id="SFU99070.1"/>
    </source>
</evidence>
<name>A0A1I7KNT6_9GAMM</name>
<dbReference type="Proteomes" id="UP000242496">
    <property type="component" value="Unassembled WGS sequence"/>
</dbReference>
<protein>
    <submittedName>
        <fullName evidence="1">Uncharacterized protein</fullName>
    </submittedName>
</protein>
<accession>A0A1I7KNT6</accession>
<reference evidence="2" key="1">
    <citation type="submission" date="2016-10" db="EMBL/GenBank/DDBJ databases">
        <authorList>
            <person name="Varghese N."/>
            <person name="Submissions S."/>
        </authorList>
    </citation>
    <scope>NUCLEOTIDE SEQUENCE [LARGE SCALE GENOMIC DNA]</scope>
    <source>
        <strain evidence="2">DSM 18168</strain>
    </source>
</reference>
<keyword evidence="2" id="KW-1185">Reference proteome</keyword>
<dbReference type="AlphaFoldDB" id="A0A1I7KNT6"/>
<dbReference type="RefSeq" id="WP_092554474.1">
    <property type="nucleotide sequence ID" value="NZ_CAWRBG010000015.1"/>
</dbReference>
<dbReference type="EMBL" id="FPBJ01000088">
    <property type="protein sequence ID" value="SFU99070.1"/>
    <property type="molecule type" value="Genomic_DNA"/>
</dbReference>